<sequence>MGEDKCAWNFTSHGEYSVRSAYHGKSRDVSQQEKDYEQEEFNARVFIVSGLLKMTGMFFSVVTKLRKYRLKRGCGILSGIDETGCCDSLHQWQLVRQKQQHTAAVTGSDSRAGTLHSSSSIIRWRKPGTGEVKCKIDAAIFKDYGCYGVGICLRGDNGEFIAAKTTWFYGLPQPQEAEACGLREAI</sequence>
<evidence type="ECO:0000313" key="2">
    <source>
        <dbReference type="EMBL" id="PNX97978.1"/>
    </source>
</evidence>
<protein>
    <submittedName>
        <fullName evidence="2">60S ribosomal protein l23</fullName>
    </submittedName>
</protein>
<proteinExistence type="predicted"/>
<keyword evidence="2" id="KW-0689">Ribosomal protein</keyword>
<evidence type="ECO:0000256" key="1">
    <source>
        <dbReference type="SAM" id="Phobius"/>
    </source>
</evidence>
<evidence type="ECO:0000313" key="3">
    <source>
        <dbReference type="Proteomes" id="UP000236291"/>
    </source>
</evidence>
<dbReference type="GO" id="GO:0005840">
    <property type="term" value="C:ribosome"/>
    <property type="evidence" value="ECO:0007669"/>
    <property type="project" value="UniProtKB-KW"/>
</dbReference>
<accession>A0A2K3N4L3</accession>
<keyword evidence="1" id="KW-0472">Membrane</keyword>
<organism evidence="2 3">
    <name type="scientific">Trifolium pratense</name>
    <name type="common">Red clover</name>
    <dbReference type="NCBI Taxonomy" id="57577"/>
    <lineage>
        <taxon>Eukaryota</taxon>
        <taxon>Viridiplantae</taxon>
        <taxon>Streptophyta</taxon>
        <taxon>Embryophyta</taxon>
        <taxon>Tracheophyta</taxon>
        <taxon>Spermatophyta</taxon>
        <taxon>Magnoliopsida</taxon>
        <taxon>eudicotyledons</taxon>
        <taxon>Gunneridae</taxon>
        <taxon>Pentapetalae</taxon>
        <taxon>rosids</taxon>
        <taxon>fabids</taxon>
        <taxon>Fabales</taxon>
        <taxon>Fabaceae</taxon>
        <taxon>Papilionoideae</taxon>
        <taxon>50 kb inversion clade</taxon>
        <taxon>NPAAA clade</taxon>
        <taxon>Hologalegina</taxon>
        <taxon>IRL clade</taxon>
        <taxon>Trifolieae</taxon>
        <taxon>Trifolium</taxon>
    </lineage>
</organism>
<reference evidence="2 3" key="1">
    <citation type="journal article" date="2014" name="Am. J. Bot.">
        <title>Genome assembly and annotation for red clover (Trifolium pratense; Fabaceae).</title>
        <authorList>
            <person name="Istvanek J."/>
            <person name="Jaros M."/>
            <person name="Krenek A."/>
            <person name="Repkova J."/>
        </authorList>
    </citation>
    <scope>NUCLEOTIDE SEQUENCE [LARGE SCALE GENOMIC DNA]</scope>
    <source>
        <strain evidence="3">cv. Tatra</strain>
        <tissue evidence="2">Young leaves</tissue>
    </source>
</reference>
<dbReference type="Proteomes" id="UP000236291">
    <property type="component" value="Unassembled WGS sequence"/>
</dbReference>
<keyword evidence="1" id="KW-0812">Transmembrane</keyword>
<feature type="transmembrane region" description="Helical" evidence="1">
    <location>
        <begin position="43"/>
        <end position="62"/>
    </location>
</feature>
<keyword evidence="2" id="KW-0687">Ribonucleoprotein</keyword>
<gene>
    <name evidence="2" type="ORF">L195_g021218</name>
</gene>
<dbReference type="EMBL" id="ASHM01016144">
    <property type="protein sequence ID" value="PNX97978.1"/>
    <property type="molecule type" value="Genomic_DNA"/>
</dbReference>
<reference evidence="2 3" key="2">
    <citation type="journal article" date="2017" name="Front. Plant Sci.">
        <title>Gene Classification and Mining of Molecular Markers Useful in Red Clover (Trifolium pratense) Breeding.</title>
        <authorList>
            <person name="Istvanek J."/>
            <person name="Dluhosova J."/>
            <person name="Dluhos P."/>
            <person name="Patkova L."/>
            <person name="Nedelnik J."/>
            <person name="Repkova J."/>
        </authorList>
    </citation>
    <scope>NUCLEOTIDE SEQUENCE [LARGE SCALE GENOMIC DNA]</scope>
    <source>
        <strain evidence="3">cv. Tatra</strain>
        <tissue evidence="2">Young leaves</tissue>
    </source>
</reference>
<dbReference type="AlphaFoldDB" id="A0A2K3N4L3"/>
<name>A0A2K3N4L3_TRIPR</name>
<keyword evidence="1" id="KW-1133">Transmembrane helix</keyword>
<comment type="caution">
    <text evidence="2">The sequence shown here is derived from an EMBL/GenBank/DDBJ whole genome shotgun (WGS) entry which is preliminary data.</text>
</comment>